<comment type="caution">
    <text evidence="1">The sequence shown here is derived from an EMBL/GenBank/DDBJ whole genome shotgun (WGS) entry which is preliminary data.</text>
</comment>
<protein>
    <submittedName>
        <fullName evidence="1">Uncharacterized protein</fullName>
    </submittedName>
</protein>
<evidence type="ECO:0000313" key="2">
    <source>
        <dbReference type="Proteomes" id="UP001146120"/>
    </source>
</evidence>
<keyword evidence="2" id="KW-1185">Reference proteome</keyword>
<name>A0AAV2YX52_9STRA</name>
<reference evidence="1" key="1">
    <citation type="submission" date="2022-11" db="EMBL/GenBank/DDBJ databases">
        <authorList>
            <person name="Morgan W.R."/>
            <person name="Tartar A."/>
        </authorList>
    </citation>
    <scope>NUCLEOTIDE SEQUENCE</scope>
    <source>
        <strain evidence="1">ARSEF 373</strain>
    </source>
</reference>
<dbReference type="Proteomes" id="UP001146120">
    <property type="component" value="Unassembled WGS sequence"/>
</dbReference>
<gene>
    <name evidence="1" type="ORF">N0F65_001450</name>
</gene>
<evidence type="ECO:0000313" key="1">
    <source>
        <dbReference type="EMBL" id="DAZ99622.1"/>
    </source>
</evidence>
<reference evidence="1" key="2">
    <citation type="journal article" date="2023" name="Microbiol Resour">
        <title>Decontamination and Annotation of the Draft Genome Sequence of the Oomycete Lagenidium giganteum ARSEF 373.</title>
        <authorList>
            <person name="Morgan W.R."/>
            <person name="Tartar A."/>
        </authorList>
    </citation>
    <scope>NUCLEOTIDE SEQUENCE</scope>
    <source>
        <strain evidence="1">ARSEF 373</strain>
    </source>
</reference>
<accession>A0AAV2YX52</accession>
<organism evidence="1 2">
    <name type="scientific">Lagenidium giganteum</name>
    <dbReference type="NCBI Taxonomy" id="4803"/>
    <lineage>
        <taxon>Eukaryota</taxon>
        <taxon>Sar</taxon>
        <taxon>Stramenopiles</taxon>
        <taxon>Oomycota</taxon>
        <taxon>Peronosporomycetes</taxon>
        <taxon>Pythiales</taxon>
        <taxon>Pythiaceae</taxon>
    </lineage>
</organism>
<proteinExistence type="predicted"/>
<sequence length="119" mass="13290">MNAVGAITIISNTPNDWYCKVDVGGITPGHLRYQDFEEIASGEERTWEQISLEEPQQGSCVTTNYVDGIQIEVETLVIRPLYSGSTDDRTHTYDIQSWIDRSGTTKTVRAPPGHNMDAE</sequence>
<dbReference type="AlphaFoldDB" id="A0AAV2YX52"/>
<dbReference type="EMBL" id="DAKRPA010000080">
    <property type="protein sequence ID" value="DAZ99622.1"/>
    <property type="molecule type" value="Genomic_DNA"/>
</dbReference>